<proteinExistence type="predicted"/>
<dbReference type="Proteomes" id="UP001060085">
    <property type="component" value="Linkage Group LG04"/>
</dbReference>
<comment type="caution">
    <text evidence="1">The sequence shown here is derived from an EMBL/GenBank/DDBJ whole genome shotgun (WGS) entry which is preliminary data.</text>
</comment>
<dbReference type="EMBL" id="CM044704">
    <property type="protein sequence ID" value="KAI5667080.1"/>
    <property type="molecule type" value="Genomic_DNA"/>
</dbReference>
<gene>
    <name evidence="1" type="ORF">M9H77_16933</name>
</gene>
<organism evidence="1 2">
    <name type="scientific">Catharanthus roseus</name>
    <name type="common">Madagascar periwinkle</name>
    <name type="synonym">Vinca rosea</name>
    <dbReference type="NCBI Taxonomy" id="4058"/>
    <lineage>
        <taxon>Eukaryota</taxon>
        <taxon>Viridiplantae</taxon>
        <taxon>Streptophyta</taxon>
        <taxon>Embryophyta</taxon>
        <taxon>Tracheophyta</taxon>
        <taxon>Spermatophyta</taxon>
        <taxon>Magnoliopsida</taxon>
        <taxon>eudicotyledons</taxon>
        <taxon>Gunneridae</taxon>
        <taxon>Pentapetalae</taxon>
        <taxon>asterids</taxon>
        <taxon>lamiids</taxon>
        <taxon>Gentianales</taxon>
        <taxon>Apocynaceae</taxon>
        <taxon>Rauvolfioideae</taxon>
        <taxon>Vinceae</taxon>
        <taxon>Catharanthinae</taxon>
        <taxon>Catharanthus</taxon>
    </lineage>
</organism>
<sequence>MRQFARAQMVPDVVDTRLDLHRIQLRGNDNTSWVTQHAIHLNAWNRWRLRVWDAPTIAAATLSYPSDEYIRWYRGITQVYIGNPANRDTRSHGYQPASVDRRMMTSMLQELSRRRPREHVLDRGARGVKRLLEDILAVEQEHKHADPGPTVVERGEGTGSGQPYADPIDSPNLDMPSFSLGLTLASQPHPSGAGTSQMPLVPGLGFASFQSPHSTAYGFFGFRA</sequence>
<protein>
    <submittedName>
        <fullName evidence="1">Uncharacterized protein</fullName>
    </submittedName>
</protein>
<name>A0ACC0B360_CATRO</name>
<keyword evidence="2" id="KW-1185">Reference proteome</keyword>
<reference evidence="2" key="1">
    <citation type="journal article" date="2023" name="Nat. Plants">
        <title>Single-cell RNA sequencing provides a high-resolution roadmap for understanding the multicellular compartmentation of specialized metabolism.</title>
        <authorList>
            <person name="Sun S."/>
            <person name="Shen X."/>
            <person name="Li Y."/>
            <person name="Li Y."/>
            <person name="Wang S."/>
            <person name="Li R."/>
            <person name="Zhang H."/>
            <person name="Shen G."/>
            <person name="Guo B."/>
            <person name="Wei J."/>
            <person name="Xu J."/>
            <person name="St-Pierre B."/>
            <person name="Chen S."/>
            <person name="Sun C."/>
        </authorList>
    </citation>
    <scope>NUCLEOTIDE SEQUENCE [LARGE SCALE GENOMIC DNA]</scope>
</reference>
<evidence type="ECO:0000313" key="2">
    <source>
        <dbReference type="Proteomes" id="UP001060085"/>
    </source>
</evidence>
<accession>A0ACC0B360</accession>
<evidence type="ECO:0000313" key="1">
    <source>
        <dbReference type="EMBL" id="KAI5667080.1"/>
    </source>
</evidence>